<evidence type="ECO:0000256" key="9">
    <source>
        <dbReference type="ARBA" id="ARBA00022902"/>
    </source>
</evidence>
<evidence type="ECO:0000256" key="14">
    <source>
        <dbReference type="ARBA" id="ARBA00023180"/>
    </source>
</evidence>
<feature type="compositionally biased region" description="Low complexity" evidence="17">
    <location>
        <begin position="1085"/>
        <end position="1095"/>
    </location>
</feature>
<dbReference type="FunFam" id="2.60.40.10:FF:000043">
    <property type="entry name" value="roundabout homolog 2 isoform X2"/>
    <property type="match status" value="1"/>
</dbReference>
<dbReference type="FunFam" id="2.60.40.10:FF:000055">
    <property type="entry name" value="roundabout homolog 1 isoform X2"/>
    <property type="match status" value="1"/>
</dbReference>
<dbReference type="AGR" id="Xenbase:XB-GENE-980527"/>
<keyword evidence="8" id="KW-0221">Differentiation</keyword>
<dbReference type="GO" id="GO:0006935">
    <property type="term" value="P:chemotaxis"/>
    <property type="evidence" value="ECO:0007669"/>
    <property type="project" value="UniProtKB-KW"/>
</dbReference>
<gene>
    <name evidence="22 23" type="primary">robo2</name>
</gene>
<accession>A0A8J1J736</accession>
<protein>
    <submittedName>
        <fullName evidence="22">Roundabout homolog 2 isoform X14</fullName>
    </submittedName>
</protein>
<feature type="region of interest" description="Disordered" evidence="17">
    <location>
        <begin position="1065"/>
        <end position="1112"/>
    </location>
</feature>
<feature type="domain" description="Ig-like" evidence="19">
    <location>
        <begin position="250"/>
        <end position="334"/>
    </location>
</feature>
<dbReference type="InterPro" id="IPR036116">
    <property type="entry name" value="FN3_sf"/>
</dbReference>
<dbReference type="CTD" id="6092"/>
<feature type="domain" description="Ig-like" evidence="19">
    <location>
        <begin position="339"/>
        <end position="434"/>
    </location>
</feature>
<keyword evidence="12" id="KW-1015">Disulfide bond</keyword>
<dbReference type="GO" id="GO:0051239">
    <property type="term" value="P:regulation of multicellular organismal process"/>
    <property type="evidence" value="ECO:0007669"/>
    <property type="project" value="UniProtKB-ARBA"/>
</dbReference>
<evidence type="ECO:0000256" key="13">
    <source>
        <dbReference type="ARBA" id="ARBA00023170"/>
    </source>
</evidence>
<dbReference type="Pfam" id="PF13927">
    <property type="entry name" value="Ig_3"/>
    <property type="match status" value="3"/>
</dbReference>
<dbReference type="Xenbase" id="XB-GENE-980527">
    <property type="gene designation" value="robo2"/>
</dbReference>
<feature type="compositionally biased region" description="Low complexity" evidence="17">
    <location>
        <begin position="1423"/>
        <end position="1444"/>
    </location>
</feature>
<feature type="compositionally biased region" description="Basic and acidic residues" evidence="17">
    <location>
        <begin position="1445"/>
        <end position="1454"/>
    </location>
</feature>
<dbReference type="CDD" id="cd00063">
    <property type="entry name" value="FN3"/>
    <property type="match status" value="3"/>
</dbReference>
<dbReference type="SMART" id="SM00060">
    <property type="entry name" value="FN3"/>
    <property type="match status" value="3"/>
</dbReference>
<feature type="compositionally biased region" description="Polar residues" evidence="17">
    <location>
        <begin position="1296"/>
        <end position="1310"/>
    </location>
</feature>
<reference evidence="22" key="1">
    <citation type="submission" date="2025-08" db="UniProtKB">
        <authorList>
            <consortium name="RefSeq"/>
        </authorList>
    </citation>
    <scope>IDENTIFICATION</scope>
    <source>
        <strain evidence="22">Nigerian</strain>
        <tissue evidence="22">Liver and blood</tissue>
    </source>
</reference>
<feature type="domain" description="Ig-like" evidence="19">
    <location>
        <begin position="56"/>
        <end position="152"/>
    </location>
</feature>
<keyword evidence="3" id="KW-0145">Chemotaxis</keyword>
<evidence type="ECO:0000256" key="7">
    <source>
        <dbReference type="ARBA" id="ARBA00022737"/>
    </source>
</evidence>
<keyword evidence="15" id="KW-0393">Immunoglobulin domain</keyword>
<keyword evidence="7" id="KW-0677">Repeat</keyword>
<dbReference type="SMART" id="SM00409">
    <property type="entry name" value="IG"/>
    <property type="match status" value="5"/>
</dbReference>
<dbReference type="SUPFAM" id="SSF49265">
    <property type="entry name" value="Fibronectin type III"/>
    <property type="match status" value="2"/>
</dbReference>
<dbReference type="Pfam" id="PF07679">
    <property type="entry name" value="I-set"/>
    <property type="match status" value="2"/>
</dbReference>
<evidence type="ECO:0000256" key="12">
    <source>
        <dbReference type="ARBA" id="ARBA00023157"/>
    </source>
</evidence>
<evidence type="ECO:0000256" key="3">
    <source>
        <dbReference type="ARBA" id="ARBA00022500"/>
    </source>
</evidence>
<dbReference type="GO" id="GO:0007417">
    <property type="term" value="P:central nervous system development"/>
    <property type="evidence" value="ECO:0007669"/>
    <property type="project" value="UniProtKB-ARBA"/>
</dbReference>
<dbReference type="FunFam" id="2.60.40.10:FF:000008">
    <property type="entry name" value="roundabout homolog 2 isoform X2"/>
    <property type="match status" value="2"/>
</dbReference>
<feature type="compositionally biased region" description="Basic and acidic residues" evidence="17">
    <location>
        <begin position="1363"/>
        <end position="1374"/>
    </location>
</feature>
<evidence type="ECO:0000256" key="5">
    <source>
        <dbReference type="ARBA" id="ARBA00022692"/>
    </source>
</evidence>
<evidence type="ECO:0000256" key="4">
    <source>
        <dbReference type="ARBA" id="ARBA00022553"/>
    </source>
</evidence>
<evidence type="ECO:0000256" key="18">
    <source>
        <dbReference type="SAM" id="Phobius"/>
    </source>
</evidence>
<feature type="region of interest" description="Disordered" evidence="17">
    <location>
        <begin position="1137"/>
        <end position="1183"/>
    </location>
</feature>
<evidence type="ECO:0000259" key="20">
    <source>
        <dbReference type="PROSITE" id="PS50853"/>
    </source>
</evidence>
<feature type="domain" description="Ig-like" evidence="19">
    <location>
        <begin position="158"/>
        <end position="245"/>
    </location>
</feature>
<organism evidence="21 22">
    <name type="scientific">Xenopus tropicalis</name>
    <name type="common">Western clawed frog</name>
    <name type="synonym">Silurana tropicalis</name>
    <dbReference type="NCBI Taxonomy" id="8364"/>
    <lineage>
        <taxon>Eukaryota</taxon>
        <taxon>Metazoa</taxon>
        <taxon>Chordata</taxon>
        <taxon>Craniata</taxon>
        <taxon>Vertebrata</taxon>
        <taxon>Euteleostomi</taxon>
        <taxon>Amphibia</taxon>
        <taxon>Batrachia</taxon>
        <taxon>Anura</taxon>
        <taxon>Pipoidea</taxon>
        <taxon>Pipidae</taxon>
        <taxon>Xenopodinae</taxon>
        <taxon>Xenopus</taxon>
        <taxon>Silurana</taxon>
    </lineage>
</organism>
<dbReference type="PANTHER" id="PTHR12231:SF242">
    <property type="entry name" value="ROUNDABOUT HOMOLOG 2"/>
    <property type="match status" value="1"/>
</dbReference>
<dbReference type="Gene3D" id="2.60.40.10">
    <property type="entry name" value="Immunoglobulins"/>
    <property type="match status" value="8"/>
</dbReference>
<dbReference type="InterPro" id="IPR007110">
    <property type="entry name" value="Ig-like_dom"/>
</dbReference>
<evidence type="ECO:0000259" key="19">
    <source>
        <dbReference type="PROSITE" id="PS50835"/>
    </source>
</evidence>
<feature type="region of interest" description="Disordered" evidence="17">
    <location>
        <begin position="750"/>
        <end position="772"/>
    </location>
</feature>
<keyword evidence="9" id="KW-0524">Neurogenesis</keyword>
<dbReference type="PROSITE" id="PS50853">
    <property type="entry name" value="FN3"/>
    <property type="match status" value="3"/>
</dbReference>
<feature type="domain" description="Fibronectin type-III" evidence="20">
    <location>
        <begin position="551"/>
        <end position="645"/>
    </location>
</feature>
<evidence type="ECO:0000313" key="21">
    <source>
        <dbReference type="Proteomes" id="UP000008143"/>
    </source>
</evidence>
<evidence type="ECO:0000256" key="17">
    <source>
        <dbReference type="SAM" id="MobiDB-lite"/>
    </source>
</evidence>
<sequence>MNIWIMLSSLRQRAASPEFLLILMLFVSGVTQSKISRTKGKHWKGGSRLRQEDFPPRIVEHPSDVIVSKGEPTTLNCKAEGRPTPTIEWYKDLERVETDKDDPRSHRMLLPSGSLFFLRIIHGRKFKPDEGSYVCVARNYLGEAMSRNASLEVALLRDDFRLNPTDVVVAAGEPAILECQPPRGHPEPTIYWKKDKVRIDDKDERISIRGGKLMLSNTRKSDAGMYTCVGTNMVGERDSDPAELTVFERPTFLRRPINQVVLEDEAVEFRCQVQGDPQPTVRWKKDDVDLPRGRYDIKDDYTLRIKKASSSDEGTFACISENRVGKIEASATLTVRAPPQFVIRPRDQIVAQGRTVTFGCEAKGNPQPAVFWQKEGSQNLLFPNQPLQPNSRYSVSPTGDLTITSIQRSDAGYYICQALTVAGSILAKAQLEVTDVLTDRPPPIILQGPANQTLAVDGTAVLKCKTTGDPMPVISWLKEGFKGFIGRDARLSILDQGTLQIKGLKVTDSGTYTCVATSSSGETTWSAVLEVTESGGAIISKNYDLNDLPGSPSKPQVTDVSKNSVTLSWQPGSPGILPVTSYIIEAFSQSVSNSWQTVANHVKTTLYTVKGLRPNTIYLFMVRAINTEGLSDPSPISDPVRTQDISPPVQGVDHRQVQKELGDVIVRLHNPVVLTPTTIQVTWMVDRQSQFIQGYRVMYRQTSGLQTPSAWQSLEVKVPAERSAVLTNLKKGITYEIKVRPYFNEFQGMDSESKSARTTEEAPSAPPQSVTVMTVGNNNSTSISISWDPPPSDHQNGIIQDYRIWCLGNETRFHINKTVDAAIRSVVIGGLFPGIQYRVEVAASTSAGTGVKSAPQHIQIGNRNEVVITENNNSITEQITDVVKQPAFIAGIGGACWVILMGFSIWLYWRRKKRKGLSNYAVTFQRGDGGLMSNGSRPGLLNANDPSYPWLADSWPASSMPVNNSNNGPNDLVNFSCGDVLPTVPGQGEKTATMLSDGAIYSSIDFTTKSSYNCPGQIAQTTPYATTQILHSNSIHELAVDLPDPQWKSSIQQKSDLTGLGYCLTDQGKGSNGGKDGKRKKNKNSSKISKNNGSSWANVPLPPPPIQPLPGTEIEHYGLEHQETGYDTNGWCPPLPVQTYLHQGSDDELEEDEERVPTPPVRGVASSPAISFGQQSTATLTPSPREEMQPMLQAHLDELTRAYQFDIAKQSWHLHSNNQPPLAPVPPLGYVSGTFISDLEKDIPDQEEDEIEDESIEITRPLRGLEHTPGSSMDNLDSSVTGKMNSFSQRPRPASPFSTDSNTSSAVNHSQKSRPTKKHKGGRIGQQPMLRREGIADDLPPPPDPPPCQRQQIMPSQRGGGPTERKASSLERHTSNMNDLKTSLDRHGRTSLERQRQTQEWLGSTERQNKQAFGSEEILMPYSKPSFPSPGGHSSSGTVSSKESTGPRKGEVLRGHQRNAIDFLDVGYLGPHSQGQFTGEL</sequence>
<evidence type="ECO:0000256" key="2">
    <source>
        <dbReference type="ARBA" id="ARBA00022473"/>
    </source>
</evidence>
<evidence type="ECO:0000256" key="6">
    <source>
        <dbReference type="ARBA" id="ARBA00022729"/>
    </source>
</evidence>
<dbReference type="InterPro" id="IPR013098">
    <property type="entry name" value="Ig_I-set"/>
</dbReference>
<dbReference type="Pfam" id="PF00041">
    <property type="entry name" value="fn3"/>
    <property type="match status" value="3"/>
</dbReference>
<evidence type="ECO:0000313" key="23">
    <source>
        <dbReference type="Xenbase" id="XB-GENE-980527"/>
    </source>
</evidence>
<evidence type="ECO:0000256" key="1">
    <source>
        <dbReference type="ARBA" id="ARBA00004479"/>
    </source>
</evidence>
<feature type="compositionally biased region" description="Polar residues" evidence="17">
    <location>
        <begin position="1269"/>
        <end position="1289"/>
    </location>
</feature>
<keyword evidence="10 18" id="KW-1133">Transmembrane helix</keyword>
<feature type="domain" description="Fibronectin type-III" evidence="20">
    <location>
        <begin position="766"/>
        <end position="863"/>
    </location>
</feature>
<feature type="compositionally biased region" description="Basic and acidic residues" evidence="17">
    <location>
        <begin position="1382"/>
        <end position="1397"/>
    </location>
</feature>
<dbReference type="InterPro" id="IPR003961">
    <property type="entry name" value="FN3_dom"/>
</dbReference>
<dbReference type="FunFam" id="2.60.40.10:FF:000058">
    <property type="entry name" value="roundabout homolog 2 isoform X3"/>
    <property type="match status" value="1"/>
</dbReference>
<keyword evidence="2" id="KW-0217">Developmental protein</keyword>
<dbReference type="RefSeq" id="XP_031752466.1">
    <property type="nucleotide sequence ID" value="XM_031896606.1"/>
</dbReference>
<feature type="compositionally biased region" description="Polar residues" evidence="17">
    <location>
        <begin position="1398"/>
        <end position="1412"/>
    </location>
</feature>
<feature type="compositionally biased region" description="Pro residues" evidence="17">
    <location>
        <begin position="1339"/>
        <end position="1348"/>
    </location>
</feature>
<dbReference type="GO" id="GO:0016020">
    <property type="term" value="C:membrane"/>
    <property type="evidence" value="ECO:0007669"/>
    <property type="project" value="UniProtKB-SubCell"/>
</dbReference>
<dbReference type="InterPro" id="IPR013783">
    <property type="entry name" value="Ig-like_fold"/>
</dbReference>
<feature type="compositionally biased region" description="Polar residues" evidence="17">
    <location>
        <begin position="1168"/>
        <end position="1182"/>
    </location>
</feature>
<dbReference type="GeneID" id="100493913"/>
<comment type="subcellular location">
    <subcellularLocation>
        <location evidence="1">Membrane</location>
        <topology evidence="1">Single-pass type I membrane protein</topology>
    </subcellularLocation>
</comment>
<dbReference type="InterPro" id="IPR051170">
    <property type="entry name" value="Neural/epithelial_adhesion"/>
</dbReference>
<evidence type="ECO:0000313" key="22">
    <source>
        <dbReference type="RefSeq" id="XP_031752466.1"/>
    </source>
</evidence>
<dbReference type="InterPro" id="IPR013106">
    <property type="entry name" value="Ig_V-set"/>
</dbReference>
<name>A0A8J1J736_XENTR</name>
<dbReference type="FunFam" id="2.60.40.10:FF:000065">
    <property type="entry name" value="roundabout homolog 1 isoform X3"/>
    <property type="match status" value="1"/>
</dbReference>
<comment type="similarity">
    <text evidence="16">Belongs to the immunoglobulin superfamily. ROBO family.</text>
</comment>
<dbReference type="SUPFAM" id="SSF48726">
    <property type="entry name" value="Immunoglobulin"/>
    <property type="match status" value="5"/>
</dbReference>
<evidence type="ECO:0000256" key="15">
    <source>
        <dbReference type="ARBA" id="ARBA00023319"/>
    </source>
</evidence>
<keyword evidence="4" id="KW-0597">Phosphoprotein</keyword>
<proteinExistence type="inferred from homology"/>
<dbReference type="CDD" id="cd05726">
    <property type="entry name" value="IgI_4_Robo"/>
    <property type="match status" value="1"/>
</dbReference>
<dbReference type="FunFam" id="2.60.40.10:FF:000053">
    <property type="entry name" value="Roundabout guidance receptor 1"/>
    <property type="match status" value="1"/>
</dbReference>
<dbReference type="InterPro" id="IPR003598">
    <property type="entry name" value="Ig_sub2"/>
</dbReference>
<dbReference type="FunFam" id="2.60.40.10:FF:000026">
    <property type="entry name" value="roundabout homolog 2 isoform X1"/>
    <property type="match status" value="1"/>
</dbReference>
<keyword evidence="13" id="KW-0675">Receptor</keyword>
<dbReference type="GO" id="GO:0022603">
    <property type="term" value="P:regulation of anatomical structure morphogenesis"/>
    <property type="evidence" value="ECO:0007669"/>
    <property type="project" value="UniProtKB-ARBA"/>
</dbReference>
<dbReference type="CDD" id="cd07693">
    <property type="entry name" value="IgC_1_Robo"/>
    <property type="match status" value="1"/>
</dbReference>
<feature type="transmembrane region" description="Helical" evidence="18">
    <location>
        <begin position="887"/>
        <end position="909"/>
    </location>
</feature>
<dbReference type="SMART" id="SM00406">
    <property type="entry name" value="IGv"/>
    <property type="match status" value="3"/>
</dbReference>
<feature type="compositionally biased region" description="Basic and acidic residues" evidence="17">
    <location>
        <begin position="751"/>
        <end position="760"/>
    </location>
</feature>
<evidence type="ECO:0000256" key="8">
    <source>
        <dbReference type="ARBA" id="ARBA00022782"/>
    </source>
</evidence>
<keyword evidence="11 18" id="KW-0472">Membrane</keyword>
<evidence type="ECO:0000256" key="11">
    <source>
        <dbReference type="ARBA" id="ARBA00023136"/>
    </source>
</evidence>
<dbReference type="CDD" id="cd20952">
    <property type="entry name" value="IgI_5_Robo"/>
    <property type="match status" value="1"/>
</dbReference>
<feature type="compositionally biased region" description="Acidic residues" evidence="17">
    <location>
        <begin position="1245"/>
        <end position="1256"/>
    </location>
</feature>
<dbReference type="PANTHER" id="PTHR12231">
    <property type="entry name" value="CTX-RELATED TYPE I TRANSMEMBRANE PROTEIN"/>
    <property type="match status" value="1"/>
</dbReference>
<evidence type="ECO:0000256" key="16">
    <source>
        <dbReference type="ARBA" id="ARBA00061206"/>
    </source>
</evidence>
<dbReference type="GO" id="GO:0030154">
    <property type="term" value="P:cell differentiation"/>
    <property type="evidence" value="ECO:0007669"/>
    <property type="project" value="UniProtKB-KW"/>
</dbReference>
<feature type="compositionally biased region" description="Basic residues" evidence="17">
    <location>
        <begin position="1311"/>
        <end position="1322"/>
    </location>
</feature>
<dbReference type="PROSITE" id="PS50835">
    <property type="entry name" value="IG_LIKE"/>
    <property type="match status" value="5"/>
</dbReference>
<evidence type="ECO:0000256" key="10">
    <source>
        <dbReference type="ARBA" id="ARBA00022989"/>
    </source>
</evidence>
<dbReference type="SMART" id="SM00408">
    <property type="entry name" value="IGc2"/>
    <property type="match status" value="5"/>
</dbReference>
<dbReference type="Proteomes" id="UP000008143">
    <property type="component" value="Chromosome 2"/>
</dbReference>
<keyword evidence="21" id="KW-1185">Reference proteome</keyword>
<dbReference type="InterPro" id="IPR036179">
    <property type="entry name" value="Ig-like_dom_sf"/>
</dbReference>
<keyword evidence="6" id="KW-0732">Signal</keyword>
<dbReference type="InterPro" id="IPR003599">
    <property type="entry name" value="Ig_sub"/>
</dbReference>
<keyword evidence="14" id="KW-0325">Glycoprotein</keyword>
<feature type="region of interest" description="Disordered" evidence="17">
    <location>
        <begin position="1242"/>
        <end position="1481"/>
    </location>
</feature>
<keyword evidence="5 18" id="KW-0812">Transmembrane</keyword>
<feature type="domain" description="Fibronectin type-III" evidence="20">
    <location>
        <begin position="664"/>
        <end position="762"/>
    </location>
</feature>
<feature type="domain" description="Ig-like" evidence="19">
    <location>
        <begin position="442"/>
        <end position="530"/>
    </location>
</feature>